<dbReference type="EMBL" id="JQFK01000694">
    <property type="protein sequence ID" value="KGK35383.1"/>
    <property type="molecule type" value="Genomic_DNA"/>
</dbReference>
<dbReference type="AlphaFoldDB" id="A0A099NRJ6"/>
<evidence type="ECO:0000313" key="3">
    <source>
        <dbReference type="Proteomes" id="UP000029867"/>
    </source>
</evidence>
<dbReference type="HOGENOM" id="CLU_2043639_0_0_1"/>
<keyword evidence="1" id="KW-0812">Transmembrane</keyword>
<keyword evidence="1" id="KW-1133">Transmembrane helix</keyword>
<comment type="caution">
    <text evidence="2">The sequence shown here is derived from an EMBL/GenBank/DDBJ whole genome shotgun (WGS) entry which is preliminary data.</text>
</comment>
<sequence>LSVDSFTCENIVTVSLWYLFAKALPLFFSYYINFTYDFDRDAFTEALAKLFFAIIVFKADVPTTIKDEIKYAFTYDSISVSTFKHFAYVATANLRYIFGNWVLIDALFTSILALYANLAFV</sequence>
<feature type="transmembrane region" description="Helical" evidence="1">
    <location>
        <begin position="98"/>
        <end position="120"/>
    </location>
</feature>
<organism evidence="2 3">
    <name type="scientific">Pichia kudriavzevii</name>
    <name type="common">Yeast</name>
    <name type="synonym">Issatchenkia orientalis</name>
    <dbReference type="NCBI Taxonomy" id="4909"/>
    <lineage>
        <taxon>Eukaryota</taxon>
        <taxon>Fungi</taxon>
        <taxon>Dikarya</taxon>
        <taxon>Ascomycota</taxon>
        <taxon>Saccharomycotina</taxon>
        <taxon>Pichiomycetes</taxon>
        <taxon>Pichiales</taxon>
        <taxon>Pichiaceae</taxon>
        <taxon>Pichia</taxon>
    </lineage>
</organism>
<reference evidence="3" key="1">
    <citation type="journal article" date="2014" name="Microb. Cell Fact.">
        <title>Exploiting Issatchenkia orientalis SD108 for succinic acid production.</title>
        <authorList>
            <person name="Xiao H."/>
            <person name="Shao Z."/>
            <person name="Jiang Y."/>
            <person name="Dole S."/>
            <person name="Zhao H."/>
        </authorList>
    </citation>
    <scope>NUCLEOTIDE SEQUENCE [LARGE SCALE GENOMIC DNA]</scope>
    <source>
        <strain evidence="3">SD108</strain>
    </source>
</reference>
<dbReference type="Proteomes" id="UP000029867">
    <property type="component" value="Unassembled WGS sequence"/>
</dbReference>
<accession>A0A099NRJ6</accession>
<evidence type="ECO:0000256" key="1">
    <source>
        <dbReference type="SAM" id="Phobius"/>
    </source>
</evidence>
<evidence type="ECO:0000313" key="2">
    <source>
        <dbReference type="EMBL" id="KGK35383.1"/>
    </source>
</evidence>
<name>A0A099NRJ6_PICKU</name>
<proteinExistence type="predicted"/>
<protein>
    <submittedName>
        <fullName evidence="2">Uncharacterized protein</fullName>
    </submittedName>
</protein>
<dbReference type="VEuPathDB" id="FungiDB:C5L36_0C04580"/>
<feature type="transmembrane region" description="Helical" evidence="1">
    <location>
        <begin position="12"/>
        <end position="32"/>
    </location>
</feature>
<gene>
    <name evidence="2" type="ORF">JL09_g5466</name>
</gene>
<keyword evidence="1" id="KW-0472">Membrane</keyword>
<feature type="non-terminal residue" evidence="2">
    <location>
        <position position="1"/>
    </location>
</feature>